<dbReference type="SUPFAM" id="SSF48179">
    <property type="entry name" value="6-phosphogluconate dehydrogenase C-terminal domain-like"/>
    <property type="match status" value="1"/>
</dbReference>
<comment type="similarity">
    <text evidence="1 6 9">Belongs to the pyrroline-5-carboxylate reductase family.</text>
</comment>
<dbReference type="InterPro" id="IPR036291">
    <property type="entry name" value="NAD(P)-bd_dom_sf"/>
</dbReference>
<dbReference type="GO" id="GO:0004735">
    <property type="term" value="F:pyrroline-5-carboxylate reductase activity"/>
    <property type="evidence" value="ECO:0007669"/>
    <property type="project" value="UniProtKB-UniRule"/>
</dbReference>
<dbReference type="HAMAP" id="MF_01925">
    <property type="entry name" value="P5C_reductase"/>
    <property type="match status" value="1"/>
</dbReference>
<sequence length="268" mass="28151">MYQLGFIGTGNMAGALVEAACKTVDPAAILLTNRTAAKAEVLAQRLGCQVTTSNSQVAQNAKWIFLGVKPQMMAGVLKEIAPVLAARKDRFILVSMAAGLRLETLAQMVGENYPILRIMPNTPAAIGEGMIFYTPNHQMTEEEVQDFCTILAAGGLLDRLPEPMLDSGTAVAGCGGAFCNLFLEALADGGVACGLPRQKALLYAAQMVIGTAKLMLETGKHPGALKDEVCSPAGSTIQGVRALERGGFRSATFEAVVAAYEKTKALGD</sequence>
<evidence type="ECO:0000256" key="8">
    <source>
        <dbReference type="PIRSR" id="PIRSR000193-1"/>
    </source>
</evidence>
<evidence type="ECO:0000313" key="12">
    <source>
        <dbReference type="EMBL" id="HIS64930.1"/>
    </source>
</evidence>
<dbReference type="PIRSF" id="PIRSF000193">
    <property type="entry name" value="Pyrrol-5-carb_rd"/>
    <property type="match status" value="1"/>
</dbReference>
<comment type="function">
    <text evidence="5 6">Catalyzes the reduction of 1-pyrroline-5-carboxylate (PCA) to L-proline.</text>
</comment>
<name>A0A9D1JT22_9FIRM</name>
<keyword evidence="3 6" id="KW-0521">NADP</keyword>
<protein>
    <recommendedName>
        <fullName evidence="6 7">Pyrroline-5-carboxylate reductase</fullName>
        <shortName evidence="6">P5C reductase</shortName>
        <shortName evidence="6">P5CR</shortName>
        <ecNumber evidence="6 7">1.5.1.2</ecNumber>
    </recommendedName>
    <alternativeName>
        <fullName evidence="6">PCA reductase</fullName>
    </alternativeName>
</protein>
<keyword evidence="6 9" id="KW-0028">Amino-acid biosynthesis</keyword>
<feature type="binding site" evidence="8">
    <location>
        <position position="54"/>
    </location>
    <ligand>
        <name>NADPH</name>
        <dbReference type="ChEBI" id="CHEBI:57783"/>
    </ligand>
</feature>
<dbReference type="Gene3D" id="1.10.3730.10">
    <property type="entry name" value="ProC C-terminal domain-like"/>
    <property type="match status" value="1"/>
</dbReference>
<dbReference type="EC" id="1.5.1.2" evidence="6 7"/>
<comment type="caution">
    <text evidence="12">The sequence shown here is derived from an EMBL/GenBank/DDBJ whole genome shotgun (WGS) entry which is preliminary data.</text>
</comment>
<dbReference type="Proteomes" id="UP000886741">
    <property type="component" value="Unassembled WGS sequence"/>
</dbReference>
<evidence type="ECO:0000256" key="5">
    <source>
        <dbReference type="ARBA" id="ARBA00058118"/>
    </source>
</evidence>
<keyword evidence="4 6" id="KW-0560">Oxidoreductase</keyword>
<evidence type="ECO:0000256" key="1">
    <source>
        <dbReference type="ARBA" id="ARBA00005525"/>
    </source>
</evidence>
<dbReference type="GO" id="GO:0005737">
    <property type="term" value="C:cytoplasm"/>
    <property type="evidence" value="ECO:0007669"/>
    <property type="project" value="UniProtKB-SubCell"/>
</dbReference>
<evidence type="ECO:0000256" key="7">
    <source>
        <dbReference type="NCBIfam" id="TIGR00112"/>
    </source>
</evidence>
<dbReference type="PANTHER" id="PTHR11645">
    <property type="entry name" value="PYRROLINE-5-CARBOXYLATE REDUCTASE"/>
    <property type="match status" value="1"/>
</dbReference>
<reference evidence="12" key="1">
    <citation type="submission" date="2020-10" db="EMBL/GenBank/DDBJ databases">
        <authorList>
            <person name="Gilroy R."/>
        </authorList>
    </citation>
    <scope>NUCLEOTIDE SEQUENCE</scope>
    <source>
        <strain evidence="12">ChiBcec16-1751</strain>
    </source>
</reference>
<evidence type="ECO:0000313" key="13">
    <source>
        <dbReference type="Proteomes" id="UP000886741"/>
    </source>
</evidence>
<feature type="domain" description="Pyrroline-5-carboxylate reductase catalytic N-terminal" evidence="10">
    <location>
        <begin position="4"/>
        <end position="99"/>
    </location>
</feature>
<accession>A0A9D1JT22</accession>
<comment type="catalytic activity">
    <reaction evidence="6 9">
        <text>L-proline + NADP(+) = (S)-1-pyrroline-5-carboxylate + NADPH + 2 H(+)</text>
        <dbReference type="Rhea" id="RHEA:14109"/>
        <dbReference type="ChEBI" id="CHEBI:15378"/>
        <dbReference type="ChEBI" id="CHEBI:17388"/>
        <dbReference type="ChEBI" id="CHEBI:57783"/>
        <dbReference type="ChEBI" id="CHEBI:58349"/>
        <dbReference type="ChEBI" id="CHEBI:60039"/>
        <dbReference type="EC" id="1.5.1.2"/>
    </reaction>
</comment>
<dbReference type="Pfam" id="PF14748">
    <property type="entry name" value="P5CR_dimer"/>
    <property type="match status" value="1"/>
</dbReference>
<reference evidence="12" key="2">
    <citation type="journal article" date="2021" name="PeerJ">
        <title>Extensive microbial diversity within the chicken gut microbiome revealed by metagenomics and culture.</title>
        <authorList>
            <person name="Gilroy R."/>
            <person name="Ravi A."/>
            <person name="Getino M."/>
            <person name="Pursley I."/>
            <person name="Horton D.L."/>
            <person name="Alikhan N.F."/>
            <person name="Baker D."/>
            <person name="Gharbi K."/>
            <person name="Hall N."/>
            <person name="Watson M."/>
            <person name="Adriaenssens E.M."/>
            <person name="Foster-Nyarko E."/>
            <person name="Jarju S."/>
            <person name="Secka A."/>
            <person name="Antonio M."/>
            <person name="Oren A."/>
            <person name="Chaudhuri R.R."/>
            <person name="La Ragione R."/>
            <person name="Hildebrand F."/>
            <person name="Pallen M.J."/>
        </authorList>
    </citation>
    <scope>NUCLEOTIDE SEQUENCE</scope>
    <source>
        <strain evidence="12">ChiBcec16-1751</strain>
    </source>
</reference>
<dbReference type="EMBL" id="DVJJ01000089">
    <property type="protein sequence ID" value="HIS64930.1"/>
    <property type="molecule type" value="Genomic_DNA"/>
</dbReference>
<dbReference type="GO" id="GO:0055129">
    <property type="term" value="P:L-proline biosynthetic process"/>
    <property type="evidence" value="ECO:0007669"/>
    <property type="project" value="UniProtKB-UniRule"/>
</dbReference>
<evidence type="ECO:0000259" key="11">
    <source>
        <dbReference type="Pfam" id="PF14748"/>
    </source>
</evidence>
<dbReference type="AlphaFoldDB" id="A0A9D1JT22"/>
<comment type="subcellular location">
    <subcellularLocation>
        <location evidence="6">Cytoplasm</location>
    </subcellularLocation>
</comment>
<dbReference type="FunFam" id="1.10.3730.10:FF:000001">
    <property type="entry name" value="Pyrroline-5-carboxylate reductase"/>
    <property type="match status" value="1"/>
</dbReference>
<dbReference type="Gene3D" id="3.40.50.720">
    <property type="entry name" value="NAD(P)-binding Rossmann-like Domain"/>
    <property type="match status" value="1"/>
</dbReference>
<comment type="pathway">
    <text evidence="6 9">Amino-acid biosynthesis; L-proline biosynthesis; L-proline from L-glutamate 5-semialdehyde: step 1/1.</text>
</comment>
<comment type="catalytic activity">
    <reaction evidence="6">
        <text>L-proline + NAD(+) = (S)-1-pyrroline-5-carboxylate + NADH + 2 H(+)</text>
        <dbReference type="Rhea" id="RHEA:14105"/>
        <dbReference type="ChEBI" id="CHEBI:15378"/>
        <dbReference type="ChEBI" id="CHEBI:17388"/>
        <dbReference type="ChEBI" id="CHEBI:57540"/>
        <dbReference type="ChEBI" id="CHEBI:57945"/>
        <dbReference type="ChEBI" id="CHEBI:60039"/>
        <dbReference type="EC" id="1.5.1.2"/>
    </reaction>
</comment>
<evidence type="ECO:0000256" key="3">
    <source>
        <dbReference type="ARBA" id="ARBA00022857"/>
    </source>
</evidence>
<dbReference type="SUPFAM" id="SSF51735">
    <property type="entry name" value="NAD(P)-binding Rossmann-fold domains"/>
    <property type="match status" value="1"/>
</dbReference>
<evidence type="ECO:0000256" key="2">
    <source>
        <dbReference type="ARBA" id="ARBA00022650"/>
    </source>
</evidence>
<dbReference type="PANTHER" id="PTHR11645:SF0">
    <property type="entry name" value="PYRROLINE-5-CARBOXYLATE REDUCTASE 3"/>
    <property type="match status" value="1"/>
</dbReference>
<proteinExistence type="inferred from homology"/>
<keyword evidence="2 6" id="KW-0641">Proline biosynthesis</keyword>
<evidence type="ECO:0000256" key="4">
    <source>
        <dbReference type="ARBA" id="ARBA00023002"/>
    </source>
</evidence>
<gene>
    <name evidence="6 12" type="primary">proC</name>
    <name evidence="12" type="ORF">IAA83_06120</name>
</gene>
<feature type="binding site" evidence="8">
    <location>
        <begin position="7"/>
        <end position="12"/>
    </location>
    <ligand>
        <name>NADP(+)</name>
        <dbReference type="ChEBI" id="CHEBI:58349"/>
    </ligand>
</feature>
<feature type="domain" description="Pyrroline-5-carboxylate reductase dimerisation" evidence="11">
    <location>
        <begin position="162"/>
        <end position="265"/>
    </location>
</feature>
<dbReference type="PROSITE" id="PS00521">
    <property type="entry name" value="P5CR"/>
    <property type="match status" value="1"/>
</dbReference>
<dbReference type="Pfam" id="PF03807">
    <property type="entry name" value="F420_oxidored"/>
    <property type="match status" value="1"/>
</dbReference>
<evidence type="ECO:0000256" key="9">
    <source>
        <dbReference type="RuleBase" id="RU003903"/>
    </source>
</evidence>
<dbReference type="InterPro" id="IPR029036">
    <property type="entry name" value="P5CR_dimer"/>
</dbReference>
<organism evidence="12 13">
    <name type="scientific">Candidatus Avoscillospira avistercoris</name>
    <dbReference type="NCBI Taxonomy" id="2840707"/>
    <lineage>
        <taxon>Bacteria</taxon>
        <taxon>Bacillati</taxon>
        <taxon>Bacillota</taxon>
        <taxon>Clostridia</taxon>
        <taxon>Eubacteriales</taxon>
        <taxon>Oscillospiraceae</taxon>
        <taxon>Oscillospiraceae incertae sedis</taxon>
        <taxon>Candidatus Avoscillospira</taxon>
    </lineage>
</organism>
<evidence type="ECO:0000259" key="10">
    <source>
        <dbReference type="Pfam" id="PF03807"/>
    </source>
</evidence>
<dbReference type="NCBIfam" id="TIGR00112">
    <property type="entry name" value="proC"/>
    <property type="match status" value="1"/>
</dbReference>
<dbReference type="InterPro" id="IPR053790">
    <property type="entry name" value="P5CR-like_CS"/>
</dbReference>
<dbReference type="InterPro" id="IPR008927">
    <property type="entry name" value="6-PGluconate_DH-like_C_sf"/>
</dbReference>
<keyword evidence="6" id="KW-0963">Cytoplasm</keyword>
<dbReference type="InterPro" id="IPR028939">
    <property type="entry name" value="P5C_Rdtase_cat_N"/>
</dbReference>
<evidence type="ECO:0000256" key="6">
    <source>
        <dbReference type="HAMAP-Rule" id="MF_01925"/>
    </source>
</evidence>
<dbReference type="InterPro" id="IPR000304">
    <property type="entry name" value="Pyrroline-COOH_reductase"/>
</dbReference>